<name>A0A0W8E6F8_9ZZZZ</name>
<evidence type="ECO:0000259" key="2">
    <source>
        <dbReference type="PROSITE" id="PS50111"/>
    </source>
</evidence>
<dbReference type="Gene3D" id="1.10.287.950">
    <property type="entry name" value="Methyl-accepting chemotaxis protein"/>
    <property type="match status" value="1"/>
</dbReference>
<accession>A0A0W8E6F8</accession>
<dbReference type="AlphaFoldDB" id="A0A0W8E6F8"/>
<reference evidence="3" key="1">
    <citation type="journal article" date="2015" name="Proc. Natl. Acad. Sci. U.S.A.">
        <title>Networks of energetic and metabolic interactions define dynamics in microbial communities.</title>
        <authorList>
            <person name="Embree M."/>
            <person name="Liu J.K."/>
            <person name="Al-Bassam M.M."/>
            <person name="Zengler K."/>
        </authorList>
    </citation>
    <scope>NUCLEOTIDE SEQUENCE</scope>
</reference>
<dbReference type="GO" id="GO:0016020">
    <property type="term" value="C:membrane"/>
    <property type="evidence" value="ECO:0007669"/>
    <property type="project" value="InterPro"/>
</dbReference>
<evidence type="ECO:0000313" key="3">
    <source>
        <dbReference type="EMBL" id="KUG04240.1"/>
    </source>
</evidence>
<dbReference type="PROSITE" id="PS50111">
    <property type="entry name" value="CHEMOTAXIS_TRANSDUC_2"/>
    <property type="match status" value="1"/>
</dbReference>
<dbReference type="SMART" id="SM00283">
    <property type="entry name" value="MA"/>
    <property type="match status" value="1"/>
</dbReference>
<protein>
    <submittedName>
        <fullName evidence="3">Methyl-accepting chemotaxis protein</fullName>
    </submittedName>
</protein>
<dbReference type="PANTHER" id="PTHR32089:SF112">
    <property type="entry name" value="LYSOZYME-LIKE PROTEIN-RELATED"/>
    <property type="match status" value="1"/>
</dbReference>
<proteinExistence type="predicted"/>
<keyword evidence="1" id="KW-0807">Transducer</keyword>
<comment type="caution">
    <text evidence="3">The sequence shown here is derived from an EMBL/GenBank/DDBJ whole genome shotgun (WGS) entry which is preliminary data.</text>
</comment>
<dbReference type="PANTHER" id="PTHR32089">
    <property type="entry name" value="METHYL-ACCEPTING CHEMOTAXIS PROTEIN MCPB"/>
    <property type="match status" value="1"/>
</dbReference>
<dbReference type="EMBL" id="LNQE01001854">
    <property type="protein sequence ID" value="KUG04240.1"/>
    <property type="molecule type" value="Genomic_DNA"/>
</dbReference>
<organism evidence="3">
    <name type="scientific">hydrocarbon metagenome</name>
    <dbReference type="NCBI Taxonomy" id="938273"/>
    <lineage>
        <taxon>unclassified sequences</taxon>
        <taxon>metagenomes</taxon>
        <taxon>ecological metagenomes</taxon>
    </lineage>
</organism>
<dbReference type="Pfam" id="PF00015">
    <property type="entry name" value="MCPsignal"/>
    <property type="match status" value="1"/>
</dbReference>
<evidence type="ECO:0000256" key="1">
    <source>
        <dbReference type="ARBA" id="ARBA00023224"/>
    </source>
</evidence>
<gene>
    <name evidence="3" type="ORF">ASZ90_018346</name>
</gene>
<dbReference type="InterPro" id="IPR004089">
    <property type="entry name" value="MCPsignal_dom"/>
</dbReference>
<dbReference type="SUPFAM" id="SSF58104">
    <property type="entry name" value="Methyl-accepting chemotaxis protein (MCP) signaling domain"/>
    <property type="match status" value="1"/>
</dbReference>
<dbReference type="GO" id="GO:0007165">
    <property type="term" value="P:signal transduction"/>
    <property type="evidence" value="ECO:0007669"/>
    <property type="project" value="UniProtKB-KW"/>
</dbReference>
<feature type="domain" description="Methyl-accepting transducer" evidence="2">
    <location>
        <begin position="244"/>
        <end position="390"/>
    </location>
</feature>
<sequence length="390" mass="42409">MKGEIVVISTRAIDACKALSEMLVKMIPGGVLFVVVEGSTVVWMKQSDSFTIELFKVGHKLDESTTTMKAIRGKQVLTENIPRSVYGMRLEISSIPVTNDDGESVGAFSIVVPKLHPVAAAFGDFAPILVEMFNEGSIIYMTDLQKVAYRQESKNWSVTIEPTNLGHELRPEDVAYRALKAKQPMNVEIDASRYGIPINVVSYPLLDDKKENLVATLGIVTPKQTAVSLRDMANNLGHGLGSIGAAIQQLAESASEIHTNEQSLNASIKEIIDYAEQINEVSVFIKEIAEETKMLGLNAAIEAARAGEAGRGFGVVAEEIRHLSEQSKGTVPKIAQLTNTIKDITRQANEKSRLSLSSVQEQAAATEEITASIEEITALSEELNNISKKL</sequence>